<dbReference type="Gene3D" id="1.20.1250.20">
    <property type="entry name" value="MFS general substrate transporter like domains"/>
    <property type="match status" value="2"/>
</dbReference>
<evidence type="ECO:0000256" key="3">
    <source>
        <dbReference type="ARBA" id="ARBA00022989"/>
    </source>
</evidence>
<evidence type="ECO:0000256" key="4">
    <source>
        <dbReference type="ARBA" id="ARBA00023136"/>
    </source>
</evidence>
<dbReference type="Pfam" id="PF07690">
    <property type="entry name" value="MFS_1"/>
    <property type="match status" value="1"/>
</dbReference>
<feature type="transmembrane region" description="Helical" evidence="5">
    <location>
        <begin position="73"/>
        <end position="89"/>
    </location>
</feature>
<dbReference type="GO" id="GO:0022857">
    <property type="term" value="F:transmembrane transporter activity"/>
    <property type="evidence" value="ECO:0007669"/>
    <property type="project" value="InterPro"/>
</dbReference>
<sequence length="383" mass="41739">MPSSKHQRAFIGLIFFFIGVSFATWASRIPNIKANFQLNDAELGSLLILMPISSMVSLPFSGWLVSRFNSRKPLIVSIFINALSLMLIGNANSIFLLSVGISAYAFTTRTLNLSLNTQGVNLQKLFSRNILGTFHGLWSAGGIVGAALTTFLLKYQVSIQVHLIAIAILVIIACAFAYPYLIRNDKPEKGNKIIIGKPDPYIFMLGLLAFCAAVCEGGMFDWSGVYFKEVIQTPIFTYGFLTFMTFMAGFRFLSGTIIAKIGMYRNYMLSAGLIFSGIILSIALPYFWAGLIGFAFVGAGTASVVPMTYALAGKSDKYAPGMALSIITTYTISGMLIGPPIIGYISHALNLRVSFALFAAAGIMIAPIAHLLFQKFIRPREIV</sequence>
<name>A0A419S5Q2_9SPHI</name>
<dbReference type="InterPro" id="IPR051788">
    <property type="entry name" value="MFS_Transporter"/>
</dbReference>
<evidence type="ECO:0000313" key="6">
    <source>
        <dbReference type="EMBL" id="RKD16167.1"/>
    </source>
</evidence>
<feature type="transmembrane region" description="Helical" evidence="5">
    <location>
        <begin position="136"/>
        <end position="153"/>
    </location>
</feature>
<dbReference type="RefSeq" id="WP_120181665.1">
    <property type="nucleotide sequence ID" value="NZ_MBTA01000023.1"/>
</dbReference>
<reference evidence="6 7" key="1">
    <citation type="submission" date="2016-07" db="EMBL/GenBank/DDBJ databases">
        <title>Genome of Pelobium manganitolerans.</title>
        <authorList>
            <person name="Wu S."/>
            <person name="Wang G."/>
        </authorList>
    </citation>
    <scope>NUCLEOTIDE SEQUENCE [LARGE SCALE GENOMIC DNA]</scope>
    <source>
        <strain evidence="6 7">YS-25</strain>
    </source>
</reference>
<feature type="transmembrane region" description="Helical" evidence="5">
    <location>
        <begin position="46"/>
        <end position="66"/>
    </location>
</feature>
<gene>
    <name evidence="6" type="ORF">BCY91_04610</name>
</gene>
<dbReference type="OrthoDB" id="9809599at2"/>
<keyword evidence="7" id="KW-1185">Reference proteome</keyword>
<proteinExistence type="predicted"/>
<feature type="transmembrane region" description="Helical" evidence="5">
    <location>
        <begin position="201"/>
        <end position="220"/>
    </location>
</feature>
<dbReference type="CDD" id="cd17393">
    <property type="entry name" value="MFS_MosC_like"/>
    <property type="match status" value="1"/>
</dbReference>
<keyword evidence="2 5" id="KW-0812">Transmembrane</keyword>
<feature type="transmembrane region" description="Helical" evidence="5">
    <location>
        <begin position="159"/>
        <end position="181"/>
    </location>
</feature>
<evidence type="ECO:0000256" key="2">
    <source>
        <dbReference type="ARBA" id="ARBA00022692"/>
    </source>
</evidence>
<evidence type="ECO:0000256" key="5">
    <source>
        <dbReference type="SAM" id="Phobius"/>
    </source>
</evidence>
<feature type="transmembrane region" description="Helical" evidence="5">
    <location>
        <begin position="294"/>
        <end position="312"/>
    </location>
</feature>
<keyword evidence="4 5" id="KW-0472">Membrane</keyword>
<keyword evidence="3 5" id="KW-1133">Transmembrane helix</keyword>
<evidence type="ECO:0000256" key="1">
    <source>
        <dbReference type="ARBA" id="ARBA00004141"/>
    </source>
</evidence>
<feature type="transmembrane region" description="Helical" evidence="5">
    <location>
        <begin position="324"/>
        <end position="345"/>
    </location>
</feature>
<comment type="subcellular location">
    <subcellularLocation>
        <location evidence="1">Membrane</location>
        <topology evidence="1">Multi-pass membrane protein</topology>
    </subcellularLocation>
</comment>
<dbReference type="PANTHER" id="PTHR23514:SF13">
    <property type="entry name" value="INNER MEMBRANE PROTEIN YBJJ"/>
    <property type="match status" value="1"/>
</dbReference>
<feature type="transmembrane region" description="Helical" evidence="5">
    <location>
        <begin position="235"/>
        <end position="254"/>
    </location>
</feature>
<dbReference type="EMBL" id="MBTA01000023">
    <property type="protein sequence ID" value="RKD16167.1"/>
    <property type="molecule type" value="Genomic_DNA"/>
</dbReference>
<dbReference type="PANTHER" id="PTHR23514">
    <property type="entry name" value="BYPASS OF STOP CODON PROTEIN 6"/>
    <property type="match status" value="1"/>
</dbReference>
<dbReference type="InterPro" id="IPR011701">
    <property type="entry name" value="MFS"/>
</dbReference>
<dbReference type="SUPFAM" id="SSF103473">
    <property type="entry name" value="MFS general substrate transporter"/>
    <property type="match status" value="1"/>
</dbReference>
<comment type="caution">
    <text evidence="6">The sequence shown here is derived from an EMBL/GenBank/DDBJ whole genome shotgun (WGS) entry which is preliminary data.</text>
</comment>
<protein>
    <submittedName>
        <fullName evidence="6">MFS transporter</fullName>
    </submittedName>
</protein>
<dbReference type="AlphaFoldDB" id="A0A419S5Q2"/>
<feature type="transmembrane region" description="Helical" evidence="5">
    <location>
        <begin position="266"/>
        <end position="288"/>
    </location>
</feature>
<feature type="transmembrane region" description="Helical" evidence="5">
    <location>
        <begin position="9"/>
        <end position="26"/>
    </location>
</feature>
<organism evidence="6 7">
    <name type="scientific">Pelobium manganitolerans</name>
    <dbReference type="NCBI Taxonomy" id="1842495"/>
    <lineage>
        <taxon>Bacteria</taxon>
        <taxon>Pseudomonadati</taxon>
        <taxon>Bacteroidota</taxon>
        <taxon>Sphingobacteriia</taxon>
        <taxon>Sphingobacteriales</taxon>
        <taxon>Sphingobacteriaceae</taxon>
        <taxon>Pelobium</taxon>
    </lineage>
</organism>
<dbReference type="Proteomes" id="UP000283433">
    <property type="component" value="Unassembled WGS sequence"/>
</dbReference>
<evidence type="ECO:0000313" key="7">
    <source>
        <dbReference type="Proteomes" id="UP000283433"/>
    </source>
</evidence>
<dbReference type="GO" id="GO:0016020">
    <property type="term" value="C:membrane"/>
    <property type="evidence" value="ECO:0007669"/>
    <property type="project" value="UniProtKB-SubCell"/>
</dbReference>
<dbReference type="InterPro" id="IPR036259">
    <property type="entry name" value="MFS_trans_sf"/>
</dbReference>
<accession>A0A419S5Q2</accession>
<feature type="transmembrane region" description="Helical" evidence="5">
    <location>
        <begin position="351"/>
        <end position="373"/>
    </location>
</feature>